<keyword evidence="5" id="KW-1003">Cell membrane</keyword>
<comment type="catalytic activity">
    <reaction evidence="13">
        <text>2 a Fe(II)-siderophore + NADP(+) + H(+) = 2 a Fe(III)-siderophore + NADPH</text>
        <dbReference type="Rhea" id="RHEA:28795"/>
        <dbReference type="Rhea" id="RHEA-COMP:11342"/>
        <dbReference type="Rhea" id="RHEA-COMP:11344"/>
        <dbReference type="ChEBI" id="CHEBI:15378"/>
        <dbReference type="ChEBI" id="CHEBI:29033"/>
        <dbReference type="ChEBI" id="CHEBI:29034"/>
        <dbReference type="ChEBI" id="CHEBI:57783"/>
        <dbReference type="ChEBI" id="CHEBI:58349"/>
        <dbReference type="EC" id="1.16.1.9"/>
    </reaction>
</comment>
<dbReference type="SFLD" id="SFLDS00052">
    <property type="entry name" value="Ferric_Reductase_Domain"/>
    <property type="match status" value="1"/>
</dbReference>
<dbReference type="GO" id="GO:0015677">
    <property type="term" value="P:copper ion import"/>
    <property type="evidence" value="ECO:0007669"/>
    <property type="project" value="TreeGrafter"/>
</dbReference>
<dbReference type="InterPro" id="IPR017938">
    <property type="entry name" value="Riboflavin_synthase-like_b-brl"/>
</dbReference>
<feature type="transmembrane region" description="Helical" evidence="15">
    <location>
        <begin position="40"/>
        <end position="58"/>
    </location>
</feature>
<keyword evidence="4" id="KW-0813">Transport</keyword>
<dbReference type="InterPro" id="IPR051410">
    <property type="entry name" value="Ferric/Cupric_Reductase"/>
</dbReference>
<gene>
    <name evidence="17" type="ORF">CPB83DRAFT_320870</name>
</gene>
<keyword evidence="7" id="KW-0249">Electron transport</keyword>
<dbReference type="Pfam" id="PF08022">
    <property type="entry name" value="FAD_binding_8"/>
    <property type="match status" value="1"/>
</dbReference>
<dbReference type="PANTHER" id="PTHR32361:SF9">
    <property type="entry name" value="FERRIC REDUCTASE TRANSMEMBRANE COMPONENT 3-RELATED"/>
    <property type="match status" value="1"/>
</dbReference>
<comment type="similarity">
    <text evidence="2">Belongs to the ferric reductase (FRE) family.</text>
</comment>
<keyword evidence="9" id="KW-0560">Oxidoreductase</keyword>
<organism evidence="17 18">
    <name type="scientific">Crepidotus variabilis</name>
    <dbReference type="NCBI Taxonomy" id="179855"/>
    <lineage>
        <taxon>Eukaryota</taxon>
        <taxon>Fungi</taxon>
        <taxon>Dikarya</taxon>
        <taxon>Basidiomycota</taxon>
        <taxon>Agaricomycotina</taxon>
        <taxon>Agaricomycetes</taxon>
        <taxon>Agaricomycetidae</taxon>
        <taxon>Agaricales</taxon>
        <taxon>Agaricineae</taxon>
        <taxon>Crepidotaceae</taxon>
        <taxon>Crepidotus</taxon>
    </lineage>
</organism>
<evidence type="ECO:0000256" key="9">
    <source>
        <dbReference type="ARBA" id="ARBA00023002"/>
    </source>
</evidence>
<comment type="subcellular location">
    <subcellularLocation>
        <location evidence="1">Cell membrane</location>
        <topology evidence="1">Multi-pass membrane protein</topology>
    </subcellularLocation>
</comment>
<evidence type="ECO:0000256" key="11">
    <source>
        <dbReference type="ARBA" id="ARBA00023136"/>
    </source>
</evidence>
<evidence type="ECO:0000313" key="18">
    <source>
        <dbReference type="Proteomes" id="UP000807306"/>
    </source>
</evidence>
<evidence type="ECO:0000256" key="12">
    <source>
        <dbReference type="ARBA" id="ARBA00023180"/>
    </source>
</evidence>
<proteinExistence type="inferred from homology"/>
<evidence type="ECO:0000259" key="16">
    <source>
        <dbReference type="PROSITE" id="PS51384"/>
    </source>
</evidence>
<evidence type="ECO:0000256" key="4">
    <source>
        <dbReference type="ARBA" id="ARBA00022448"/>
    </source>
</evidence>
<evidence type="ECO:0000256" key="3">
    <source>
        <dbReference type="ARBA" id="ARBA00012668"/>
    </source>
</evidence>
<dbReference type="InterPro" id="IPR039261">
    <property type="entry name" value="FNR_nucleotide-bd"/>
</dbReference>
<protein>
    <recommendedName>
        <fullName evidence="3">ferric-chelate reductase (NADPH)</fullName>
        <ecNumber evidence="3">1.16.1.9</ecNumber>
    </recommendedName>
</protein>
<accession>A0A9P6EST4</accession>
<keyword evidence="18" id="KW-1185">Reference proteome</keyword>
<dbReference type="Pfam" id="PF08030">
    <property type="entry name" value="NAD_binding_6"/>
    <property type="match status" value="1"/>
</dbReference>
<evidence type="ECO:0000256" key="7">
    <source>
        <dbReference type="ARBA" id="ARBA00022982"/>
    </source>
</evidence>
<keyword evidence="11 15" id="KW-0472">Membrane</keyword>
<keyword evidence="12" id="KW-0325">Glycoprotein</keyword>
<reference evidence="17" key="1">
    <citation type="submission" date="2020-11" db="EMBL/GenBank/DDBJ databases">
        <authorList>
            <consortium name="DOE Joint Genome Institute"/>
            <person name="Ahrendt S."/>
            <person name="Riley R."/>
            <person name="Andreopoulos W."/>
            <person name="Labutti K."/>
            <person name="Pangilinan J."/>
            <person name="Ruiz-Duenas F.J."/>
            <person name="Barrasa J.M."/>
            <person name="Sanchez-Garcia M."/>
            <person name="Camarero S."/>
            <person name="Miyauchi S."/>
            <person name="Serrano A."/>
            <person name="Linde D."/>
            <person name="Babiker R."/>
            <person name="Drula E."/>
            <person name="Ayuso-Fernandez I."/>
            <person name="Pacheco R."/>
            <person name="Padilla G."/>
            <person name="Ferreira P."/>
            <person name="Barriuso J."/>
            <person name="Kellner H."/>
            <person name="Castanera R."/>
            <person name="Alfaro M."/>
            <person name="Ramirez L."/>
            <person name="Pisabarro A.G."/>
            <person name="Kuo A."/>
            <person name="Tritt A."/>
            <person name="Lipzen A."/>
            <person name="He G."/>
            <person name="Yan M."/>
            <person name="Ng V."/>
            <person name="Cullen D."/>
            <person name="Martin F."/>
            <person name="Rosso M.-N."/>
            <person name="Henrissat B."/>
            <person name="Hibbett D."/>
            <person name="Martinez A.T."/>
            <person name="Grigoriev I.V."/>
        </authorList>
    </citation>
    <scope>NUCLEOTIDE SEQUENCE</scope>
    <source>
        <strain evidence="17">CBS 506.95</strain>
    </source>
</reference>
<evidence type="ECO:0000256" key="1">
    <source>
        <dbReference type="ARBA" id="ARBA00004651"/>
    </source>
</evidence>
<dbReference type="GO" id="GO:0005886">
    <property type="term" value="C:plasma membrane"/>
    <property type="evidence" value="ECO:0007669"/>
    <property type="project" value="UniProtKB-SubCell"/>
</dbReference>
<feature type="transmembrane region" description="Helical" evidence="15">
    <location>
        <begin position="226"/>
        <end position="244"/>
    </location>
</feature>
<dbReference type="GO" id="GO:0006826">
    <property type="term" value="P:iron ion transport"/>
    <property type="evidence" value="ECO:0007669"/>
    <property type="project" value="TreeGrafter"/>
</dbReference>
<dbReference type="OrthoDB" id="4494341at2759"/>
<keyword evidence="6 15" id="KW-0812">Transmembrane</keyword>
<dbReference type="EMBL" id="MU157826">
    <property type="protein sequence ID" value="KAF9534178.1"/>
    <property type="molecule type" value="Genomic_DNA"/>
</dbReference>
<feature type="compositionally biased region" description="Basic and acidic residues" evidence="14">
    <location>
        <begin position="509"/>
        <end position="530"/>
    </location>
</feature>
<evidence type="ECO:0000256" key="15">
    <source>
        <dbReference type="SAM" id="Phobius"/>
    </source>
</evidence>
<keyword evidence="10" id="KW-0406">Ion transport</keyword>
<dbReference type="InterPro" id="IPR017927">
    <property type="entry name" value="FAD-bd_FR_type"/>
</dbReference>
<comment type="caution">
    <text evidence="17">The sequence shown here is derived from an EMBL/GenBank/DDBJ whole genome shotgun (WGS) entry which is preliminary data.</text>
</comment>
<keyword evidence="8 15" id="KW-1133">Transmembrane helix</keyword>
<dbReference type="AlphaFoldDB" id="A0A9P6EST4"/>
<dbReference type="CDD" id="cd06186">
    <property type="entry name" value="NOX_Duox_like_FAD_NADP"/>
    <property type="match status" value="1"/>
</dbReference>
<dbReference type="PROSITE" id="PS51384">
    <property type="entry name" value="FAD_FR"/>
    <property type="match status" value="1"/>
</dbReference>
<dbReference type="Proteomes" id="UP000807306">
    <property type="component" value="Unassembled WGS sequence"/>
</dbReference>
<dbReference type="Pfam" id="PF01794">
    <property type="entry name" value="Ferric_reduct"/>
    <property type="match status" value="1"/>
</dbReference>
<evidence type="ECO:0000313" key="17">
    <source>
        <dbReference type="EMBL" id="KAF9534178.1"/>
    </source>
</evidence>
<evidence type="ECO:0000256" key="2">
    <source>
        <dbReference type="ARBA" id="ARBA00006278"/>
    </source>
</evidence>
<dbReference type="Gene3D" id="3.40.50.80">
    <property type="entry name" value="Nucleotide-binding domain of ferredoxin-NADP reductase (FNR) module"/>
    <property type="match status" value="1"/>
</dbReference>
<evidence type="ECO:0000256" key="10">
    <source>
        <dbReference type="ARBA" id="ARBA00023065"/>
    </source>
</evidence>
<dbReference type="GO" id="GO:0006879">
    <property type="term" value="P:intracellular iron ion homeostasis"/>
    <property type="evidence" value="ECO:0007669"/>
    <property type="project" value="TreeGrafter"/>
</dbReference>
<evidence type="ECO:0000256" key="14">
    <source>
        <dbReference type="SAM" id="MobiDB-lite"/>
    </source>
</evidence>
<feature type="transmembrane region" description="Helical" evidence="15">
    <location>
        <begin position="256"/>
        <end position="275"/>
    </location>
</feature>
<dbReference type="InterPro" id="IPR013121">
    <property type="entry name" value="Fe_red_NAD-bd_6"/>
</dbReference>
<evidence type="ECO:0000256" key="13">
    <source>
        <dbReference type="ARBA" id="ARBA00048483"/>
    </source>
</evidence>
<dbReference type="SUPFAM" id="SSF63380">
    <property type="entry name" value="Riboflavin synthase domain-like"/>
    <property type="match status" value="1"/>
</dbReference>
<dbReference type="GO" id="GO:0052851">
    <property type="term" value="F:ferric-chelate reductase (NADPH) activity"/>
    <property type="evidence" value="ECO:0007669"/>
    <property type="project" value="UniProtKB-EC"/>
</dbReference>
<dbReference type="PANTHER" id="PTHR32361">
    <property type="entry name" value="FERRIC/CUPRIC REDUCTASE TRANSMEMBRANE COMPONENT"/>
    <property type="match status" value="1"/>
</dbReference>
<feature type="region of interest" description="Disordered" evidence="14">
    <location>
        <begin position="505"/>
        <end position="538"/>
    </location>
</feature>
<sequence length="611" mass="68175">MHVEDTSDFYNRASASSGSSAAATALRNLRNKKQLEHTLYLWYFLASVIGFFTFVRVVRYTWEKFALSTEDQPSTQLEKNDSEKHGRRAVRASALQRLAWAVTTGFRITFFRWSVRVAPGCILSMSEITFICIYITVNLVLLFVDTINLLPTMYQDRAALLASSQLSLVVALAGKNNIISWLTGVGHEKLNVLHRASARTLTILLWIHAIQRILSGLPAQFDFSHHWVRAGATGLGALTLAVILSIRPIRNAAFEFFLVAHIVLILIFLICAYYHTKAVEHSTYIFPAFIVWGLDRFLRGCRLVWNNEMWNSKHSGDALVEPLGQDTIRLTLRRRGVTWTPGQHAYVILPTISRLPFEAHPFTISSIPETVNDKKERDLVFLIRGRSGFTGLLRRHASKNAESRVPAFLDGPYGSPPNLRQYSSCILVAGGSGISYTLPLLLDLVSANQRGEKSAVKRVVFVWALRDSAHLKWISEALLRALTNVDSSLVIEPRIYITGSDRTIPDIPELEHEPRNRDSDASSSEKKDDSSDQLPNYSSLKLIHGRPSIKKLIHEEIEAAVGPISVDVAGPSSLAESIRRTLCSDLASPASVLKGAQPVTLHVETFGMTRK</sequence>
<name>A0A9P6EST4_9AGAR</name>
<dbReference type="SUPFAM" id="SSF52343">
    <property type="entry name" value="Ferredoxin reductase-like, C-terminal NADP-linked domain"/>
    <property type="match status" value="1"/>
</dbReference>
<feature type="domain" description="FAD-binding FR-type" evidence="16">
    <location>
        <begin position="296"/>
        <end position="419"/>
    </location>
</feature>
<dbReference type="InterPro" id="IPR013112">
    <property type="entry name" value="FAD-bd_8"/>
</dbReference>
<evidence type="ECO:0000256" key="6">
    <source>
        <dbReference type="ARBA" id="ARBA00022692"/>
    </source>
</evidence>
<dbReference type="SFLD" id="SFLDG01168">
    <property type="entry name" value="Ferric_reductase_subgroup_(FRE"/>
    <property type="match status" value="1"/>
</dbReference>
<feature type="transmembrane region" description="Helical" evidence="15">
    <location>
        <begin position="117"/>
        <end position="144"/>
    </location>
</feature>
<dbReference type="EC" id="1.16.1.9" evidence="3"/>
<evidence type="ECO:0000256" key="5">
    <source>
        <dbReference type="ARBA" id="ARBA00022475"/>
    </source>
</evidence>
<evidence type="ECO:0000256" key="8">
    <source>
        <dbReference type="ARBA" id="ARBA00022989"/>
    </source>
</evidence>
<dbReference type="InterPro" id="IPR013130">
    <property type="entry name" value="Fe3_Rdtase_TM_dom"/>
</dbReference>